<name>A0A3D9ZGS8_9ACTN</name>
<proteinExistence type="predicted"/>
<dbReference type="Proteomes" id="UP000256913">
    <property type="component" value="Unassembled WGS sequence"/>
</dbReference>
<dbReference type="SMART" id="SM00855">
    <property type="entry name" value="PGAM"/>
    <property type="match status" value="1"/>
</dbReference>
<evidence type="ECO:0000313" key="2">
    <source>
        <dbReference type="Proteomes" id="UP000256913"/>
    </source>
</evidence>
<gene>
    <name evidence="1" type="ORF">DFJ67_2449</name>
</gene>
<dbReference type="PANTHER" id="PTHR47623">
    <property type="entry name" value="OS09G0287300 PROTEIN"/>
    <property type="match status" value="1"/>
</dbReference>
<dbReference type="PANTHER" id="PTHR47623:SF1">
    <property type="entry name" value="OS09G0287300 PROTEIN"/>
    <property type="match status" value="1"/>
</dbReference>
<evidence type="ECO:0000313" key="1">
    <source>
        <dbReference type="EMBL" id="REF96467.1"/>
    </source>
</evidence>
<dbReference type="Gene3D" id="3.40.50.1240">
    <property type="entry name" value="Phosphoglycerate mutase-like"/>
    <property type="match status" value="1"/>
</dbReference>
<dbReference type="InterPro" id="IPR013078">
    <property type="entry name" value="His_Pase_superF_clade-1"/>
</dbReference>
<accession>A0A3D9ZGS8</accession>
<dbReference type="EMBL" id="QUMQ01000001">
    <property type="protein sequence ID" value="REF96467.1"/>
    <property type="molecule type" value="Genomic_DNA"/>
</dbReference>
<dbReference type="Pfam" id="PF00300">
    <property type="entry name" value="His_Phos_1"/>
    <property type="match status" value="1"/>
</dbReference>
<organism evidence="1 2">
    <name type="scientific">Asanoa ferruginea</name>
    <dbReference type="NCBI Taxonomy" id="53367"/>
    <lineage>
        <taxon>Bacteria</taxon>
        <taxon>Bacillati</taxon>
        <taxon>Actinomycetota</taxon>
        <taxon>Actinomycetes</taxon>
        <taxon>Micromonosporales</taxon>
        <taxon>Micromonosporaceae</taxon>
        <taxon>Asanoa</taxon>
    </lineage>
</organism>
<comment type="caution">
    <text evidence="1">The sequence shown here is derived from an EMBL/GenBank/DDBJ whole genome shotgun (WGS) entry which is preliminary data.</text>
</comment>
<reference evidence="1 2" key="1">
    <citation type="submission" date="2018-08" db="EMBL/GenBank/DDBJ databases">
        <title>Sequencing the genomes of 1000 actinobacteria strains.</title>
        <authorList>
            <person name="Klenk H.-P."/>
        </authorList>
    </citation>
    <scope>NUCLEOTIDE SEQUENCE [LARGE SCALE GENOMIC DNA]</scope>
    <source>
        <strain evidence="1 2">DSM 44099</strain>
    </source>
</reference>
<sequence>MWTWRQSGKLMVMTERRILLVRHAKADRPAGVGDVDRPLTPRGHADAGAIGAWLAHRDYRPDLVICSPSKRTRQTWHGVALGMADAAGDNPPSPEVDYRAEVYDGDAADLIDLIQGVDDAVNTVMIIGHNPSISLASELFDPDNGADLRTSGVAAHAYGGPWDECGPGQAPLLETHTARG</sequence>
<dbReference type="AlphaFoldDB" id="A0A3D9ZGS8"/>
<keyword evidence="2" id="KW-1185">Reference proteome</keyword>
<dbReference type="InterPro" id="IPR029033">
    <property type="entry name" value="His_PPase_superfam"/>
</dbReference>
<dbReference type="SUPFAM" id="SSF53254">
    <property type="entry name" value="Phosphoglycerate mutase-like"/>
    <property type="match status" value="1"/>
</dbReference>
<dbReference type="CDD" id="cd07067">
    <property type="entry name" value="HP_PGM_like"/>
    <property type="match status" value="1"/>
</dbReference>
<protein>
    <submittedName>
        <fullName evidence="1">Phosphohistidine phosphatase</fullName>
    </submittedName>
</protein>